<dbReference type="EMBL" id="JAPVOI010000004">
    <property type="protein sequence ID" value="MCZ4089341.1"/>
    <property type="molecule type" value="Genomic_DNA"/>
</dbReference>
<name>A0ABT4KD96_9HYPH</name>
<reference evidence="1" key="1">
    <citation type="submission" date="2022-10" db="EMBL/GenBank/DDBJ databases">
        <title>Whole genome sequencing of three plant growth promoting bacteria isolated from Vachellia tortilis subsp. raddiana in Morocco.</title>
        <authorList>
            <person name="Hnini M."/>
            <person name="Zouagui R."/>
            <person name="Zouagui H."/>
            <person name="Chemao Elfihri M.-W."/>
            <person name="Ibrahimi A."/>
            <person name="Sbabou L."/>
            <person name="Aurag J."/>
        </authorList>
    </citation>
    <scope>NUCLEOTIDE SEQUENCE</scope>
    <source>
        <strain evidence="1">LMR678</strain>
    </source>
</reference>
<accession>A0ABT4KD96</accession>
<evidence type="ECO:0000313" key="2">
    <source>
        <dbReference type="Proteomes" id="UP001079430"/>
    </source>
</evidence>
<dbReference type="RefSeq" id="WP_269275921.1">
    <property type="nucleotide sequence ID" value="NZ_JAPVOI010000004.1"/>
</dbReference>
<organism evidence="1 2">
    <name type="scientific">Sinorhizobium psoraleae</name>
    <dbReference type="NCBI Taxonomy" id="520838"/>
    <lineage>
        <taxon>Bacteria</taxon>
        <taxon>Pseudomonadati</taxon>
        <taxon>Pseudomonadota</taxon>
        <taxon>Alphaproteobacteria</taxon>
        <taxon>Hyphomicrobiales</taxon>
        <taxon>Rhizobiaceae</taxon>
        <taxon>Sinorhizobium/Ensifer group</taxon>
        <taxon>Sinorhizobium</taxon>
    </lineage>
</organism>
<comment type="caution">
    <text evidence="1">The sequence shown here is derived from an EMBL/GenBank/DDBJ whole genome shotgun (WGS) entry which is preliminary data.</text>
</comment>
<protein>
    <submittedName>
        <fullName evidence="1">Uncharacterized protein</fullName>
    </submittedName>
</protein>
<proteinExistence type="predicted"/>
<evidence type="ECO:0000313" key="1">
    <source>
        <dbReference type="EMBL" id="MCZ4089341.1"/>
    </source>
</evidence>
<dbReference type="Proteomes" id="UP001079430">
    <property type="component" value="Unassembled WGS sequence"/>
</dbReference>
<keyword evidence="2" id="KW-1185">Reference proteome</keyword>
<sequence length="78" mass="9009">MIPSDENYAAGDELELEEGAIETKSARYWHACLRDAEKVFEDYQARCDSIDKLYANMSRLANIGRDREFQLSGRTARF</sequence>
<gene>
    <name evidence="1" type="ORF">O3W52_04475</name>
</gene>